<reference evidence="1 2" key="1">
    <citation type="journal article" date="2007" name="Genome Res.">
        <title>Sequencing and analysis of chromosome 1 of Eimeria tenella reveals a unique segmental organization.</title>
        <authorList>
            <person name="Ling K.H."/>
            <person name="Rajandream M.A."/>
            <person name="Rivailler P."/>
            <person name="Ivens A."/>
            <person name="Yap S.J."/>
            <person name="Madeira A.M.B.N."/>
            <person name="Mungall K."/>
            <person name="Billington K."/>
            <person name="Yee W.Y."/>
            <person name="Bankier A.T."/>
            <person name="Carroll F."/>
            <person name="Durham A.M."/>
            <person name="Peters N."/>
            <person name="Loo S.S."/>
            <person name="Mat-Isa M.N."/>
            <person name="Novaes J."/>
            <person name="Quail M."/>
            <person name="Rosli R."/>
            <person name="Shamsudin M.N."/>
            <person name="Sobreira T.J.P."/>
            <person name="Tivey A.R."/>
            <person name="Wai S.F."/>
            <person name="White S."/>
            <person name="Wu X."/>
            <person name="Kerhornou A.X."/>
            <person name="Blake D."/>
            <person name="Mohamed R."/>
            <person name="Shirley M."/>
            <person name="Gruber A."/>
            <person name="Berriman M."/>
            <person name="Tomley F."/>
            <person name="Dear P.H."/>
            <person name="Wan K.L."/>
        </authorList>
    </citation>
    <scope>NUCLEOTIDE SEQUENCE [LARGE SCALE GENOMIC DNA]</scope>
    <source>
        <strain evidence="1 2">Houghton</strain>
    </source>
</reference>
<name>C8TDP6_EIMTE</name>
<sequence length="48" mass="5730">MQDLQPRVWGQERECMRPLPRRQLLQQKCLQTPEVSPRELLSRGLCKP</sequence>
<organism evidence="1 2">
    <name type="scientific">Eimeria tenella</name>
    <name type="common">Coccidian parasite</name>
    <dbReference type="NCBI Taxonomy" id="5802"/>
    <lineage>
        <taxon>Eukaryota</taxon>
        <taxon>Sar</taxon>
        <taxon>Alveolata</taxon>
        <taxon>Apicomplexa</taxon>
        <taxon>Conoidasida</taxon>
        <taxon>Coccidia</taxon>
        <taxon>Eucoccidiorida</taxon>
        <taxon>Eimeriorina</taxon>
        <taxon>Eimeriidae</taxon>
        <taxon>Eimeria</taxon>
    </lineage>
</organism>
<dbReference type="EMBL" id="AM269894">
    <property type="protein sequence ID" value="CAK51382.1"/>
    <property type="molecule type" value="Genomic_DNA"/>
</dbReference>
<gene>
    <name evidence="1" type="ORF">e1003f08.tmp1</name>
</gene>
<accession>C8TDP6</accession>
<dbReference type="Proteomes" id="UP000243681">
    <property type="component" value="Chromosome 1"/>
</dbReference>
<proteinExistence type="predicted"/>
<evidence type="ECO:0000313" key="2">
    <source>
        <dbReference type="Proteomes" id="UP000243681"/>
    </source>
</evidence>
<protein>
    <submittedName>
        <fullName evidence="1">Uncharacterized protein</fullName>
    </submittedName>
</protein>
<dbReference type="AlphaFoldDB" id="C8TDP6"/>
<evidence type="ECO:0000313" key="1">
    <source>
        <dbReference type="EMBL" id="CAK51382.1"/>
    </source>
</evidence>